<accession>A0ACC2TM88</accession>
<evidence type="ECO:0000313" key="2">
    <source>
        <dbReference type="Proteomes" id="UP001165960"/>
    </source>
</evidence>
<evidence type="ECO:0000313" key="1">
    <source>
        <dbReference type="EMBL" id="KAJ9075769.1"/>
    </source>
</evidence>
<organism evidence="1 2">
    <name type="scientific">Entomophthora muscae</name>
    <dbReference type="NCBI Taxonomy" id="34485"/>
    <lineage>
        <taxon>Eukaryota</taxon>
        <taxon>Fungi</taxon>
        <taxon>Fungi incertae sedis</taxon>
        <taxon>Zoopagomycota</taxon>
        <taxon>Entomophthoromycotina</taxon>
        <taxon>Entomophthoromycetes</taxon>
        <taxon>Entomophthorales</taxon>
        <taxon>Entomophthoraceae</taxon>
        <taxon>Entomophthora</taxon>
    </lineage>
</organism>
<sequence length="589" mass="64173">MHHAIYIPGPRSIHGANIPAPSARHRQDTLASTIIYRTQDIAGQQGLNQPLPFKLLRRHTYCSPTEVLYMAVAADCSYVEHFQTVKRAKAAILSGWNEVSRVYETSFDLKLGIFHLAMPLSTCKSGVLSGMEWNRPCYGDYDLNQRLNDFGAWTTNTPYPSVLWHLRTRCPYDRKLAYAYTPKSCGNLNQILSNGKLATTAVAVSSITSESWKVIAHEIGHNFGAEHDCDTKTCSKTTSQCCACDACDCRGRFLMTAVATNYATQFSPCSKKQICRGIGRLAGCLGAPQQYKLVKGHICGNSIKEEGEECDCGGVDGCRGNDCCDPLNCKFKVNAKCDDSTDECCRSCLPKPRGEVCRNSTGSCDTPETCDGNTGVCPVDRFLPNGTPCKDKLFSASGQCTSRDFQCQQSIRLSQSPGSKACGGSSDRCRLICTGESTECSVYPINVADGTSCGHNLFCSRGTCQGKGAAIDKAMNYLIIIIITLGVTLCILTILLVLRKVFRKAPAQHPASFPDPPPIHPTSAETRKLPRRGGRSRPGLPDFSPPSAPANIKHTSHGLCRRPAFPLIHNQPPCRFKACLSASKSQHIF</sequence>
<protein>
    <submittedName>
        <fullName evidence="1">Uncharacterized protein</fullName>
    </submittedName>
</protein>
<dbReference type="Proteomes" id="UP001165960">
    <property type="component" value="Unassembled WGS sequence"/>
</dbReference>
<name>A0ACC2TM88_9FUNG</name>
<keyword evidence="2" id="KW-1185">Reference proteome</keyword>
<dbReference type="EMBL" id="QTSX02002375">
    <property type="protein sequence ID" value="KAJ9075769.1"/>
    <property type="molecule type" value="Genomic_DNA"/>
</dbReference>
<reference evidence="1" key="1">
    <citation type="submission" date="2022-04" db="EMBL/GenBank/DDBJ databases">
        <title>Genome of the entomopathogenic fungus Entomophthora muscae.</title>
        <authorList>
            <person name="Elya C."/>
            <person name="Lovett B.R."/>
            <person name="Lee E."/>
            <person name="Macias A.M."/>
            <person name="Hajek A.E."/>
            <person name="De Bivort B.L."/>
            <person name="Kasson M.T."/>
            <person name="De Fine Licht H.H."/>
            <person name="Stajich J.E."/>
        </authorList>
    </citation>
    <scope>NUCLEOTIDE SEQUENCE</scope>
    <source>
        <strain evidence="1">Berkeley</strain>
    </source>
</reference>
<comment type="caution">
    <text evidence="1">The sequence shown here is derived from an EMBL/GenBank/DDBJ whole genome shotgun (WGS) entry which is preliminary data.</text>
</comment>
<proteinExistence type="predicted"/>
<gene>
    <name evidence="1" type="ORF">DSO57_1032573</name>
</gene>